<dbReference type="Proteomes" id="UP000663845">
    <property type="component" value="Unassembled WGS sequence"/>
</dbReference>
<dbReference type="InterPro" id="IPR032675">
    <property type="entry name" value="LRR_dom_sf"/>
</dbReference>
<dbReference type="Pfam" id="PF13516">
    <property type="entry name" value="LRR_6"/>
    <property type="match status" value="30"/>
</dbReference>
<feature type="transmembrane region" description="Helical" evidence="2">
    <location>
        <begin position="1036"/>
        <end position="1058"/>
    </location>
</feature>
<feature type="transmembrane region" description="Helical" evidence="2">
    <location>
        <begin position="809"/>
        <end position="830"/>
    </location>
</feature>
<feature type="transmembrane region" description="Helical" evidence="2">
    <location>
        <begin position="967"/>
        <end position="986"/>
    </location>
</feature>
<dbReference type="InterPro" id="IPR041491">
    <property type="entry name" value="TRPM_SLOG"/>
</dbReference>
<accession>A0A813MXB1</accession>
<dbReference type="SMART" id="SM00365">
    <property type="entry name" value="LRR_SD22"/>
    <property type="match status" value="17"/>
</dbReference>
<proteinExistence type="predicted"/>
<dbReference type="PROSITE" id="PS51450">
    <property type="entry name" value="LRR"/>
    <property type="match status" value="1"/>
</dbReference>
<evidence type="ECO:0000313" key="6">
    <source>
        <dbReference type="Proteomes" id="UP000663845"/>
    </source>
</evidence>
<evidence type="ECO:0000256" key="1">
    <source>
        <dbReference type="ARBA" id="ARBA00022737"/>
    </source>
</evidence>
<feature type="transmembrane region" description="Helical" evidence="2">
    <location>
        <begin position="1180"/>
        <end position="1198"/>
    </location>
</feature>
<evidence type="ECO:0000313" key="5">
    <source>
        <dbReference type="EMBL" id="CAF0727747.1"/>
    </source>
</evidence>
<keyword evidence="2" id="KW-1133">Transmembrane helix</keyword>
<feature type="transmembrane region" description="Helical" evidence="2">
    <location>
        <begin position="1124"/>
        <end position="1149"/>
    </location>
</feature>
<dbReference type="SMART" id="SM00368">
    <property type="entry name" value="LRR_RI"/>
    <property type="match status" value="42"/>
</dbReference>
<protein>
    <submittedName>
        <fullName evidence="5">Uncharacterized protein</fullName>
    </submittedName>
</protein>
<gene>
    <name evidence="5" type="ORF">JYZ213_LOCUS929</name>
</gene>
<feature type="transmembrane region" description="Helical" evidence="2">
    <location>
        <begin position="992"/>
        <end position="1015"/>
    </location>
</feature>
<dbReference type="InterPro" id="IPR057366">
    <property type="entry name" value="TRPM-like"/>
</dbReference>
<comment type="caution">
    <text evidence="5">The sequence shown here is derived from an EMBL/GenBank/DDBJ whole genome shotgun (WGS) entry which is preliminary data.</text>
</comment>
<name>A0A813MXB1_9BILA</name>
<dbReference type="PANTHER" id="PTHR24111">
    <property type="entry name" value="LEUCINE-RICH REPEAT-CONTAINING PROTEIN 34"/>
    <property type="match status" value="1"/>
</dbReference>
<dbReference type="EMBL" id="CAJNOG010000004">
    <property type="protein sequence ID" value="CAF0727747.1"/>
    <property type="molecule type" value="Genomic_DNA"/>
</dbReference>
<feature type="domain" description="TRPM SLOG" evidence="3">
    <location>
        <begin position="90"/>
        <end position="358"/>
    </location>
</feature>
<feature type="transmembrane region" description="Helical" evidence="2">
    <location>
        <begin position="927"/>
        <end position="946"/>
    </location>
</feature>
<dbReference type="PANTHER" id="PTHR24111:SF0">
    <property type="entry name" value="LEUCINE-RICH REPEAT-CONTAINING PROTEIN"/>
    <property type="match status" value="1"/>
</dbReference>
<dbReference type="Pfam" id="PF18139">
    <property type="entry name" value="LSDAT_euk"/>
    <property type="match status" value="1"/>
</dbReference>
<evidence type="ECO:0000259" key="3">
    <source>
        <dbReference type="Pfam" id="PF18139"/>
    </source>
</evidence>
<feature type="domain" description="TRPM-like" evidence="4">
    <location>
        <begin position="488"/>
        <end position="714"/>
    </location>
</feature>
<feature type="transmembrane region" description="Helical" evidence="2">
    <location>
        <begin position="894"/>
        <end position="915"/>
    </location>
</feature>
<dbReference type="Gene3D" id="3.80.10.10">
    <property type="entry name" value="Ribonuclease Inhibitor"/>
    <property type="match status" value="12"/>
</dbReference>
<reference evidence="5" key="1">
    <citation type="submission" date="2021-02" db="EMBL/GenBank/DDBJ databases">
        <authorList>
            <person name="Nowell W R."/>
        </authorList>
    </citation>
    <scope>NUCLEOTIDE SEQUENCE</scope>
</reference>
<dbReference type="SUPFAM" id="SSF52047">
    <property type="entry name" value="RNI-like"/>
    <property type="match status" value="5"/>
</dbReference>
<keyword evidence="2" id="KW-0812">Transmembrane</keyword>
<evidence type="ECO:0000259" key="4">
    <source>
        <dbReference type="Pfam" id="PF25508"/>
    </source>
</evidence>
<sequence length="2574" mass="292324">MLVNNGEVHYRETDPLQIDIIYRKIPGTIDDFSVESELQRHVKNAIKTLKLKFTDNSDELAHYGFLELKNRKDNIQNIEDVDENDRFPFFIHLATNTKSLSISRYIEVYQLPAPDFILSIQTSSVYDNNDSHKQKSGIQTETERAVQNGLTAMAKITRPWITTSCINDDMMKLLGDALHRDVCGRDIPCLGICNWNYASGDELLVKNFSKASINDEIRSMMGDDYSTVHTYVMMPNLDCNNIVSHRRLQPNHTHFILLNDESKDMKNMLSKRQEIEHELSINRILKSPIANYPPKNIVSDHDIPIIMLLIAGDFSTLATICKGLAAATPIVVIRNTGGIADIIAQLCRKLSPTDELGKFRKRTYVEECKNQLKALCLDKDDIIDPDEEIEKYMNIFNEMEELVIIFDAIDHTNLEDAIADAMLRGIKYRAENWEHFFSLDVRDTSLIWCMIWNKSDYAKKLLVDRNDDNTTSTDNHKQKKNHMMIPLMQQLLFEALCRNNVSFVSLLMEYGASIEELTEEQLIIICVKTLNDDALILNNSEINLSLFRYENKIRELKTFVEKKYNDYLLQYLEHYVVKDRMKEYLLHEHRTNRDFLSLSKNFDGRKTEALYLWFVFMNQPALAKYLCSRSRNQLVASLLAVEIYTSARKGVRKNKQILANIAQEFDQHSRNIIDKCLVTDSDFALKLLECKAPAFYSCVPLDIVQRTNCQIFLASDTIQMHLLNMWYHRFNHRQRLLNIPAAVWVLTDSDFALKLLECKAPAFYSCVPLDIVQRTNCQIFLASDTIQMHLLNMWYHRFNHRQRLLNIPAAVWIITTTVLFPVLPIVPILFPSLFKNTSSKSESTSNSPNPYHAVVAYKPPSPKESVPNRCSIGNIFKRIKWYYEAPMIRFYSNLMFFIVFLLLFSYVLLVSYFPINAYIEHRSKYEIFSLPLAEFLLHICMWSLIIDELYQFASQITMHYSYSTNSWNWMDQAGILIYLMAFFSRWSYQQTWFIWSKIFMSVACVIWYIRILFFFAASQRLGPKLTMIYEMTKDAMMIFVCFILVILFGFSVSSWALLTTKSQIIWPNQSNDSLWTIPIVTADSYELWNWDLLRDVFNWGIWKVFGQVAEPYNDAVSENDNNGAFVFLFSIAFTVISNVLLLNVLIAMFNEKITRVQETSKELWRNQRFWLIYEMKDKTVLPPPFNILCYIGQFLIYICHRCKKLFTLRRDRDTDDESKLSLVVISDTDPDQRTSYLSFPRHDNSLLNLIDNQVTSREKAIAESYWQEVFQKEKQEASSNKLYEDTEKLTQNYDQQQPLHEILHTQKILELTKNKISDKGAQQLADVIPKNTTLIKIDLSKNRITKQGAQYLSDALLNNRTITELDLSSNHIDALGAQYISKVCRNNKALNNINLASNQIGDNGAQHLAYVIPQNTTLKILNLENNQIGNYGAECLANALQDDMTLIHLDLGANHIGAQGLRHLALALANNTTLNVLNLTSNKIENNGVQYLASILSNNTTLATLNLGSNRIGPQGIQYLADALEKGAVLSTLTISNNQIGHDGIVHLANVLKNNQTITTLDVGSNGIGDEGIQYLIDSLNKNTTLTKLNISSNQISATTAKKLAQTIGYNTTLTQLDLSYNQLGPDGIQYLAPILRLNTTLTTLSLSSNRIGNTGAQYLAYALQSNKSITTLDLSRNQIGNTGISYLSVALYNNTTLHTLDLSNNQIGDAGVKSLTEAFGTNSALNNINLRFNKIRDGGAHSLAVALVYNMNVAVKQLELGHNQISDQGAHKLADFLQYNATLVKLEMTGNPITIDAARYLSQTLRNKLSLTTHNLAVNEIGGEWIQYLSDTLHNDKTFVTLDLENKEIGYKDIRLLSVALRNNTTVTAINLNGNHLDVMGIEYLSKTLRDKPMLTKLELDSNEIRTEGMSYLTDIFDSNTLLVELNLNNNDIGDQGLQHLAQALRDSKTLKILRLTYNKIEERGIQYLANAFQNVTTLTTLDLGFNKLGDSGLGYLIDVLQRNTNLTTLHLSRVNCRFKGVQHIADYLRNNTTLTELDFSRNRIGIDGNEPIEYLTDALCTNRTLTTLKLATNKFGSDGTEYFAKMLENNITLTELDLSYNWVGDNGLEHIASFLKNNQTLTSLALIQNEIEDLGISHLAAALEDNHALTTLLLNSNYIGNAGCEYLANALKNNNTLTNLGLYGNFIEDEGAQYLADAFRENTTLITLNLKKNSIEPEKMQYLTETFQNNMRVTPIKLEDKEYSDQDDQLQIDSSLSKTALMTFALQDEDKGVERAQYLADIFTNNQTLNTLDLENDNIGTRGMENVANAFQNNTTLMTLNLAANDIGDEGIQYLIKILENNNTLTKLNLQYNKITSEGAEHLAKVLANNTTLKSLDLSENEIGISGTQHLAEILKNNNTLTELDLTKNEIDNEGITHLGKALESNKTLTTVKLGDNGITAEGIEHFINFLRNNTTLTTLNLNINLLSTDGVKHLATAFQNNNTLTTLELSRNQIDNEAMEYLAEILRNTQALTTLILSRNTIGDKGITYLANVLRNNMTLTKLDLNHNEIEDQGIEELSTALLNNTVNIHV</sequence>
<dbReference type="InterPro" id="IPR052201">
    <property type="entry name" value="LRR-containing_regulator"/>
</dbReference>
<evidence type="ECO:0000256" key="2">
    <source>
        <dbReference type="SAM" id="Phobius"/>
    </source>
</evidence>
<organism evidence="5 6">
    <name type="scientific">Adineta steineri</name>
    <dbReference type="NCBI Taxonomy" id="433720"/>
    <lineage>
        <taxon>Eukaryota</taxon>
        <taxon>Metazoa</taxon>
        <taxon>Spiralia</taxon>
        <taxon>Gnathifera</taxon>
        <taxon>Rotifera</taxon>
        <taxon>Eurotatoria</taxon>
        <taxon>Bdelloidea</taxon>
        <taxon>Adinetida</taxon>
        <taxon>Adinetidae</taxon>
        <taxon>Adineta</taxon>
    </lineage>
</organism>
<keyword evidence="2" id="KW-0472">Membrane</keyword>
<dbReference type="Pfam" id="PF25508">
    <property type="entry name" value="TRPM2"/>
    <property type="match status" value="1"/>
</dbReference>
<dbReference type="InterPro" id="IPR001611">
    <property type="entry name" value="Leu-rich_rpt"/>
</dbReference>
<keyword evidence="1" id="KW-0677">Repeat</keyword>